<name>E0S8I4_ENCIT</name>
<evidence type="ECO:0000256" key="1">
    <source>
        <dbReference type="SAM" id="MobiDB-lite"/>
    </source>
</evidence>
<feature type="compositionally biased region" description="Basic and acidic residues" evidence="1">
    <location>
        <begin position="27"/>
        <end position="40"/>
    </location>
</feature>
<dbReference type="HOGENOM" id="CLU_1142589_0_0_1"/>
<dbReference type="AlphaFoldDB" id="E0S8I4"/>
<dbReference type="VEuPathDB" id="MicrosporidiaDB:Eint_080420"/>
<accession>E0S8I4</accession>
<organism evidence="2 3">
    <name type="scientific">Encephalitozoon intestinalis (strain ATCC 50506)</name>
    <name type="common">Microsporidian parasite</name>
    <name type="synonym">Septata intestinalis</name>
    <dbReference type="NCBI Taxonomy" id="876142"/>
    <lineage>
        <taxon>Eukaryota</taxon>
        <taxon>Fungi</taxon>
        <taxon>Fungi incertae sedis</taxon>
        <taxon>Microsporidia</taxon>
        <taxon>Unikaryonidae</taxon>
        <taxon>Encephalitozoon</taxon>
    </lineage>
</organism>
<proteinExistence type="predicted"/>
<reference evidence="2 3" key="1">
    <citation type="journal article" date="2010" name="Nat. Commun.">
        <title>The complete sequence of the smallest known nuclear genome from the microsporidian Encephalitozoon intestinalis.</title>
        <authorList>
            <person name="Corradi N."/>
            <person name="Pombert J.-F."/>
            <person name="Farinelli L."/>
            <person name="Didier E.S."/>
            <person name="Keeling P.J."/>
        </authorList>
    </citation>
    <scope>NUCLEOTIDE SEQUENCE [LARGE SCALE GENOMIC DNA]</scope>
    <source>
        <strain evidence="2 3">ATCC 50506</strain>
    </source>
</reference>
<gene>
    <name evidence="2" type="ORF">Eint_080420</name>
</gene>
<reference evidence="2 3" key="2">
    <citation type="journal article" date="2012" name="Proc. Natl. Acad. Sci. U.S.A.">
        <title>Gain and loss of multiple functionally related, horizontally transferred genes in the reduced genomes of two microsporidian parasites.</title>
        <authorList>
            <person name="Pombert J.-F."/>
            <person name="Selman M."/>
            <person name="Burki F."/>
            <person name="Bardell F.T."/>
            <person name="Farinelli L."/>
            <person name="Solter L.F."/>
            <person name="Whitman D.W."/>
            <person name="Weiss L.M."/>
            <person name="Corradi N."/>
            <person name="Keeling P.J."/>
        </authorList>
    </citation>
    <scope>NUCLEOTIDE SEQUENCE [LARGE SCALE GENOMIC DNA]</scope>
    <source>
        <strain evidence="2 3">ATCC 50506</strain>
    </source>
</reference>
<evidence type="ECO:0008006" key="4">
    <source>
        <dbReference type="Google" id="ProtNLM"/>
    </source>
</evidence>
<dbReference type="OrthoDB" id="2192781at2759"/>
<protein>
    <recommendedName>
        <fullName evidence="4">Ubiquitin-like domain-containing protein</fullName>
    </recommendedName>
</protein>
<dbReference type="GeneID" id="9698162"/>
<keyword evidence="3" id="KW-1185">Reference proteome</keyword>
<sequence length="229" mass="26050">MGDDSSSEIVLAERVDHDSDEVSIVEIVREGRKLPNERRKGSGRAESSRKGRKRAVEENPNDEDDRKRLKDDSYRGKGLCRVTVVDQGLERIFHLKSTDTLEDIYKVYHREDSPIKMKYKSVPISRHLTLEEIGFDESHWIMIHRQGQTSREAGIRLKINVDYAKVVELSVSKELSVEGIFERLGEMGFEGDLLVRNGVVLNPKASTADVTRPGDIIDLVSKDEIVYRG</sequence>
<dbReference type="KEGG" id="ein:Eint_080420"/>
<dbReference type="EMBL" id="CP001949">
    <property type="protein sequence ID" value="ADM11978.2"/>
    <property type="molecule type" value="Genomic_DNA"/>
</dbReference>
<feature type="compositionally biased region" description="Basic and acidic residues" evidence="1">
    <location>
        <begin position="46"/>
        <end position="57"/>
    </location>
</feature>
<dbReference type="Proteomes" id="UP000002313">
    <property type="component" value="Chromosome VIII"/>
</dbReference>
<dbReference type="RefSeq" id="XP_003073338.2">
    <property type="nucleotide sequence ID" value="XM_003073292.2"/>
</dbReference>
<evidence type="ECO:0000313" key="2">
    <source>
        <dbReference type="EMBL" id="ADM11978.2"/>
    </source>
</evidence>
<feature type="region of interest" description="Disordered" evidence="1">
    <location>
        <begin position="26"/>
        <end position="70"/>
    </location>
</feature>
<evidence type="ECO:0000313" key="3">
    <source>
        <dbReference type="Proteomes" id="UP000002313"/>
    </source>
</evidence>